<dbReference type="Proteomes" id="UP001236507">
    <property type="component" value="Unassembled WGS sequence"/>
</dbReference>
<keyword evidence="4" id="KW-0547">Nucleotide-binding</keyword>
<name>A0ABT6YC13_9BACT</name>
<evidence type="ECO:0000256" key="3">
    <source>
        <dbReference type="ARBA" id="ARBA00022679"/>
    </source>
</evidence>
<feature type="domain" description="Phosphoribulokinase/uridine kinase" evidence="6">
    <location>
        <begin position="10"/>
        <end position="188"/>
    </location>
</feature>
<sequence>MAIPQRPYLVGITGGSASGKTLFLKRLLEAFPENEICLISQDNYYRPRHLQLKDENGVENFDLPESIDGEAFAHDVELLKKGLEVHKEEYTFNNKAVTPKMLCFRPAPIVVVEGIFVFHYPEVANQLDLKVFIDATNKIKLNRRIKRDAEERGYDLMDVMYRWKNHVNPTYKKFIKPYRKVADIVIPNNHSFDLGLDVLINFLKAKIHQ</sequence>
<keyword evidence="8" id="KW-1185">Reference proteome</keyword>
<dbReference type="EC" id="2.7.1.48" evidence="2"/>
<reference evidence="7 8" key="1">
    <citation type="submission" date="2023-05" db="EMBL/GenBank/DDBJ databases">
        <title>Novel species of genus Flectobacillus isolated from stream in China.</title>
        <authorList>
            <person name="Lu H."/>
        </authorList>
    </citation>
    <scope>NUCLEOTIDE SEQUENCE [LARGE SCALE GENOMIC DNA]</scope>
    <source>
        <strain evidence="7 8">KCTC 42575</strain>
    </source>
</reference>
<protein>
    <recommendedName>
        <fullName evidence="2">uridine/cytidine kinase</fullName>
        <ecNumber evidence="2">2.7.1.48</ecNumber>
    </recommendedName>
</protein>
<proteinExistence type="predicted"/>
<evidence type="ECO:0000256" key="1">
    <source>
        <dbReference type="ARBA" id="ARBA00004690"/>
    </source>
</evidence>
<comment type="pathway">
    <text evidence="1">Pyrimidine metabolism; UMP biosynthesis via salvage pathway; UMP from uridine: step 1/1.</text>
</comment>
<dbReference type="GO" id="GO:0016301">
    <property type="term" value="F:kinase activity"/>
    <property type="evidence" value="ECO:0007669"/>
    <property type="project" value="UniProtKB-KW"/>
</dbReference>
<evidence type="ECO:0000313" key="7">
    <source>
        <dbReference type="EMBL" id="MDI9861119.1"/>
    </source>
</evidence>
<evidence type="ECO:0000259" key="6">
    <source>
        <dbReference type="Pfam" id="PF00485"/>
    </source>
</evidence>
<accession>A0ABT6YC13</accession>
<evidence type="ECO:0000256" key="4">
    <source>
        <dbReference type="ARBA" id="ARBA00022741"/>
    </source>
</evidence>
<dbReference type="PRINTS" id="PR00988">
    <property type="entry name" value="URIDINKINASE"/>
</dbReference>
<dbReference type="SUPFAM" id="SSF52540">
    <property type="entry name" value="P-loop containing nucleoside triphosphate hydrolases"/>
    <property type="match status" value="1"/>
</dbReference>
<dbReference type="EMBL" id="JASHIF010000017">
    <property type="protein sequence ID" value="MDI9861119.1"/>
    <property type="molecule type" value="Genomic_DNA"/>
</dbReference>
<dbReference type="Pfam" id="PF00485">
    <property type="entry name" value="PRK"/>
    <property type="match status" value="1"/>
</dbReference>
<dbReference type="InterPro" id="IPR000764">
    <property type="entry name" value="Uridine_kinase-like"/>
</dbReference>
<dbReference type="InterPro" id="IPR006083">
    <property type="entry name" value="PRK/URK"/>
</dbReference>
<dbReference type="PANTHER" id="PTHR10285">
    <property type="entry name" value="URIDINE KINASE"/>
    <property type="match status" value="1"/>
</dbReference>
<evidence type="ECO:0000256" key="5">
    <source>
        <dbReference type="ARBA" id="ARBA00022777"/>
    </source>
</evidence>
<comment type="caution">
    <text evidence="7">The sequence shown here is derived from an EMBL/GenBank/DDBJ whole genome shotgun (WGS) entry which is preliminary data.</text>
</comment>
<gene>
    <name evidence="7" type="ORF">QM524_18020</name>
</gene>
<dbReference type="CDD" id="cd02023">
    <property type="entry name" value="UMPK"/>
    <property type="match status" value="1"/>
</dbReference>
<evidence type="ECO:0000256" key="2">
    <source>
        <dbReference type="ARBA" id="ARBA00012137"/>
    </source>
</evidence>
<dbReference type="InterPro" id="IPR027417">
    <property type="entry name" value="P-loop_NTPase"/>
</dbReference>
<dbReference type="Gene3D" id="3.40.50.300">
    <property type="entry name" value="P-loop containing nucleotide triphosphate hydrolases"/>
    <property type="match status" value="1"/>
</dbReference>
<evidence type="ECO:0000313" key="8">
    <source>
        <dbReference type="Proteomes" id="UP001236507"/>
    </source>
</evidence>
<keyword evidence="5 7" id="KW-0418">Kinase</keyword>
<keyword evidence="3" id="KW-0808">Transferase</keyword>
<dbReference type="RefSeq" id="WP_095161444.1">
    <property type="nucleotide sequence ID" value="NZ_JASHIF010000017.1"/>
</dbReference>
<organism evidence="7 8">
    <name type="scientific">Flectobacillus roseus</name>
    <dbReference type="NCBI Taxonomy" id="502259"/>
    <lineage>
        <taxon>Bacteria</taxon>
        <taxon>Pseudomonadati</taxon>
        <taxon>Bacteroidota</taxon>
        <taxon>Cytophagia</taxon>
        <taxon>Cytophagales</taxon>
        <taxon>Flectobacillaceae</taxon>
        <taxon>Flectobacillus</taxon>
    </lineage>
</organism>